<reference evidence="1" key="2">
    <citation type="submission" date="2017-11" db="EMBL/GenBank/DDBJ databases">
        <title>Coralsnake Venomics: Analyses of Venom Gland Transcriptomes and Proteomes of Six Brazilian Taxa.</title>
        <authorList>
            <person name="Aird S.D."/>
            <person name="Jorge da Silva N."/>
            <person name="Qiu L."/>
            <person name="Villar-Briones A."/>
            <person name="Aparecida-Saddi V."/>
            <person name="Campos-Telles M.P."/>
            <person name="Grau M."/>
            <person name="Mikheyev A.S."/>
        </authorList>
    </citation>
    <scope>NUCLEOTIDE SEQUENCE</scope>
    <source>
        <tissue evidence="1">Venom_gland</tissue>
    </source>
</reference>
<dbReference type="AlphaFoldDB" id="A0A2D4I8U3"/>
<dbReference type="EMBL" id="IACK01081650">
    <property type="protein sequence ID" value="LAA80594.1"/>
    <property type="molecule type" value="Transcribed_RNA"/>
</dbReference>
<proteinExistence type="predicted"/>
<protein>
    <submittedName>
        <fullName evidence="1">Uncharacterized protein</fullName>
    </submittedName>
</protein>
<reference evidence="1" key="1">
    <citation type="submission" date="2017-07" db="EMBL/GenBank/DDBJ databases">
        <authorList>
            <person name="Mikheyev A."/>
            <person name="Grau M."/>
        </authorList>
    </citation>
    <scope>NUCLEOTIDE SEQUENCE</scope>
    <source>
        <tissue evidence="1">Venom_gland</tissue>
    </source>
</reference>
<sequence length="159" mass="17607">MAFTYDTNWEWRGSRLGDSSSAHLRGASCPLHYKFLFLGNHQLSFCRFSCQPHCSQQSTHQAGNIASSVFLLQILAAQSSDISKSGSRRKRQPSKNLSNCCESKTSAREMGEANLLGSLVPTEALATFSSLLVTANKYATAELVLLGSMNTYKERRNEY</sequence>
<organism evidence="1">
    <name type="scientific">Micrurus lemniscatus lemniscatus</name>
    <dbReference type="NCBI Taxonomy" id="129467"/>
    <lineage>
        <taxon>Eukaryota</taxon>
        <taxon>Metazoa</taxon>
        <taxon>Chordata</taxon>
        <taxon>Craniata</taxon>
        <taxon>Vertebrata</taxon>
        <taxon>Euteleostomi</taxon>
        <taxon>Lepidosauria</taxon>
        <taxon>Squamata</taxon>
        <taxon>Bifurcata</taxon>
        <taxon>Unidentata</taxon>
        <taxon>Episquamata</taxon>
        <taxon>Toxicofera</taxon>
        <taxon>Serpentes</taxon>
        <taxon>Colubroidea</taxon>
        <taxon>Elapidae</taxon>
        <taxon>Elapinae</taxon>
        <taxon>Micrurus</taxon>
    </lineage>
</organism>
<evidence type="ECO:0000313" key="1">
    <source>
        <dbReference type="EMBL" id="LAA80594.1"/>
    </source>
</evidence>
<name>A0A2D4I8U3_MICLE</name>
<accession>A0A2D4I8U3</accession>